<accession>A0A6B3ND14</accession>
<organism evidence="2">
    <name type="scientific">Symploca sp. SIO1C4</name>
    <dbReference type="NCBI Taxonomy" id="2607765"/>
    <lineage>
        <taxon>Bacteria</taxon>
        <taxon>Bacillati</taxon>
        <taxon>Cyanobacteriota</taxon>
        <taxon>Cyanophyceae</taxon>
        <taxon>Coleofasciculales</taxon>
        <taxon>Coleofasciculaceae</taxon>
        <taxon>Symploca</taxon>
    </lineage>
</organism>
<reference evidence="2" key="1">
    <citation type="submission" date="2019-11" db="EMBL/GenBank/DDBJ databases">
        <title>Genomic insights into an expanded diversity of filamentous marine cyanobacteria reveals the extraordinary biosynthetic potential of Moorea and Okeania.</title>
        <authorList>
            <person name="Ferreira Leao T."/>
            <person name="Wang M."/>
            <person name="Moss N."/>
            <person name="Da Silva R."/>
            <person name="Sanders J."/>
            <person name="Nurk S."/>
            <person name="Gurevich A."/>
            <person name="Humphrey G."/>
            <person name="Reher R."/>
            <person name="Zhu Q."/>
            <person name="Belda-Ferre P."/>
            <person name="Glukhov E."/>
            <person name="Rex R."/>
            <person name="Dorrestein P.C."/>
            <person name="Knight R."/>
            <person name="Pevzner P."/>
            <person name="Gerwick W.H."/>
            <person name="Gerwick L."/>
        </authorList>
    </citation>
    <scope>NUCLEOTIDE SEQUENCE</scope>
    <source>
        <strain evidence="2">SIO1C4</strain>
    </source>
</reference>
<dbReference type="EMBL" id="JAAHFQ010000222">
    <property type="protein sequence ID" value="NER28502.1"/>
    <property type="molecule type" value="Genomic_DNA"/>
</dbReference>
<dbReference type="AlphaFoldDB" id="A0A6B3ND14"/>
<keyword evidence="1" id="KW-0472">Membrane</keyword>
<keyword evidence="1" id="KW-0812">Transmembrane</keyword>
<feature type="transmembrane region" description="Helical" evidence="1">
    <location>
        <begin position="6"/>
        <end position="27"/>
    </location>
</feature>
<sequence length="95" mass="11105">MNYQKLKWFSIPFVIILTLIITGFMYLNSLRAVANQEAIQKCEQIEECIKHEINKCIIDRDEYEKGDQYTRNLLDEEDPSIRYMCQLLGVKIGGG</sequence>
<proteinExistence type="predicted"/>
<evidence type="ECO:0000313" key="2">
    <source>
        <dbReference type="EMBL" id="NER28502.1"/>
    </source>
</evidence>
<keyword evidence="1" id="KW-1133">Transmembrane helix</keyword>
<comment type="caution">
    <text evidence="2">The sequence shown here is derived from an EMBL/GenBank/DDBJ whole genome shotgun (WGS) entry which is preliminary data.</text>
</comment>
<gene>
    <name evidence="2" type="ORF">F6J89_12935</name>
</gene>
<evidence type="ECO:0000256" key="1">
    <source>
        <dbReference type="SAM" id="Phobius"/>
    </source>
</evidence>
<name>A0A6B3ND14_9CYAN</name>
<protein>
    <submittedName>
        <fullName evidence="2">Uncharacterized protein</fullName>
    </submittedName>
</protein>